<dbReference type="InterPro" id="IPR013977">
    <property type="entry name" value="GcvT_C"/>
</dbReference>
<dbReference type="Gene3D" id="1.10.10.1100">
    <property type="entry name" value="BFD-like [2Fe-2S]-binding domain"/>
    <property type="match status" value="1"/>
</dbReference>
<name>A0A437MLT5_9PROT</name>
<dbReference type="PRINTS" id="PR00368">
    <property type="entry name" value="FADPNR"/>
</dbReference>
<evidence type="ECO:0000259" key="3">
    <source>
        <dbReference type="Pfam" id="PF01571"/>
    </source>
</evidence>
<feature type="domain" description="Aminomethyltransferase C-terminal" evidence="5">
    <location>
        <begin position="858"/>
        <end position="939"/>
    </location>
</feature>
<dbReference type="SUPFAM" id="SSF51905">
    <property type="entry name" value="FAD/NAD(P)-binding domain"/>
    <property type="match status" value="1"/>
</dbReference>
<dbReference type="EMBL" id="SACL01000001">
    <property type="protein sequence ID" value="RVT98601.1"/>
    <property type="molecule type" value="Genomic_DNA"/>
</dbReference>
<evidence type="ECO:0000256" key="2">
    <source>
        <dbReference type="ARBA" id="ARBA00023002"/>
    </source>
</evidence>
<dbReference type="InterPro" id="IPR041117">
    <property type="entry name" value="SoxA_A3"/>
</dbReference>
<comment type="similarity">
    <text evidence="1">Belongs to the GcvT family.</text>
</comment>
<feature type="domain" description="SoxA A3" evidence="6">
    <location>
        <begin position="471"/>
        <end position="555"/>
    </location>
</feature>
<reference evidence="7 8" key="1">
    <citation type="submission" date="2019-01" db="EMBL/GenBank/DDBJ databases">
        <authorList>
            <person name="Chen W.-M."/>
        </authorList>
    </citation>
    <scope>NUCLEOTIDE SEQUENCE [LARGE SCALE GENOMIC DNA]</scope>
    <source>
        <strain evidence="7 8">CCP-6</strain>
    </source>
</reference>
<dbReference type="PANTHER" id="PTHR43757">
    <property type="entry name" value="AMINOMETHYLTRANSFERASE"/>
    <property type="match status" value="1"/>
</dbReference>
<dbReference type="PRINTS" id="PR00411">
    <property type="entry name" value="PNDRDTASEI"/>
</dbReference>
<dbReference type="InterPro" id="IPR028896">
    <property type="entry name" value="GcvT/YgfZ/DmdA"/>
</dbReference>
<dbReference type="Pfam" id="PF08669">
    <property type="entry name" value="GCV_T_C"/>
    <property type="match status" value="1"/>
</dbReference>
<accession>A0A437MLT5</accession>
<dbReference type="Pfam" id="PF17806">
    <property type="entry name" value="SO_alpha_A3"/>
    <property type="match status" value="1"/>
</dbReference>
<dbReference type="Pfam" id="PF01571">
    <property type="entry name" value="GCV_T"/>
    <property type="match status" value="1"/>
</dbReference>
<dbReference type="InterPro" id="IPR029043">
    <property type="entry name" value="GcvT/YgfZ_C"/>
</dbReference>
<comment type="caution">
    <text evidence="7">The sequence shown here is derived from an EMBL/GenBank/DDBJ whole genome shotgun (WGS) entry which is preliminary data.</text>
</comment>
<dbReference type="Proteomes" id="UP000282957">
    <property type="component" value="Unassembled WGS sequence"/>
</dbReference>
<dbReference type="Gene3D" id="3.50.50.60">
    <property type="entry name" value="FAD/NAD(P)-binding domain"/>
    <property type="match status" value="2"/>
</dbReference>
<evidence type="ECO:0000259" key="4">
    <source>
        <dbReference type="Pfam" id="PF07992"/>
    </source>
</evidence>
<keyword evidence="2" id="KW-0560">Oxidoreductase</keyword>
<dbReference type="InterPro" id="IPR027266">
    <property type="entry name" value="TrmE/GcvT-like"/>
</dbReference>
<dbReference type="GO" id="GO:0016491">
    <property type="term" value="F:oxidoreductase activity"/>
    <property type="evidence" value="ECO:0007669"/>
    <property type="project" value="UniProtKB-KW"/>
</dbReference>
<dbReference type="InterPro" id="IPR006222">
    <property type="entry name" value="GCVT_N"/>
</dbReference>
<dbReference type="Pfam" id="PF13510">
    <property type="entry name" value="Fer2_4"/>
    <property type="match status" value="1"/>
</dbReference>
<dbReference type="RefSeq" id="WP_127785073.1">
    <property type="nucleotide sequence ID" value="NZ_SACL01000001.1"/>
</dbReference>
<dbReference type="Pfam" id="PF07992">
    <property type="entry name" value="Pyr_redox_2"/>
    <property type="match status" value="1"/>
</dbReference>
<dbReference type="SUPFAM" id="SSF103025">
    <property type="entry name" value="Folate-binding domain"/>
    <property type="match status" value="1"/>
</dbReference>
<dbReference type="InterPro" id="IPR023753">
    <property type="entry name" value="FAD/NAD-binding_dom"/>
</dbReference>
<evidence type="ECO:0000313" key="8">
    <source>
        <dbReference type="Proteomes" id="UP000282957"/>
    </source>
</evidence>
<dbReference type="Gene3D" id="3.10.20.440">
    <property type="entry name" value="2Fe-2S iron-sulphur cluster binding domain, sarcosine oxidase, alpha subunit, N-terminal domain"/>
    <property type="match status" value="1"/>
</dbReference>
<dbReference type="InterPro" id="IPR036188">
    <property type="entry name" value="FAD/NAD-bd_sf"/>
</dbReference>
<evidence type="ECO:0000259" key="6">
    <source>
        <dbReference type="Pfam" id="PF17806"/>
    </source>
</evidence>
<dbReference type="AlphaFoldDB" id="A0A437MLT5"/>
<dbReference type="InterPro" id="IPR042204">
    <property type="entry name" value="2Fe-2S-bd_N"/>
</dbReference>
<evidence type="ECO:0000313" key="7">
    <source>
        <dbReference type="EMBL" id="RVT98601.1"/>
    </source>
</evidence>
<dbReference type="InterPro" id="IPR041854">
    <property type="entry name" value="BFD-like_2Fe2S-bd_dom_sf"/>
</dbReference>
<evidence type="ECO:0000256" key="1">
    <source>
        <dbReference type="ARBA" id="ARBA00008609"/>
    </source>
</evidence>
<proteinExistence type="inferred from homology"/>
<feature type="domain" description="FAD/NAD(P)-binding" evidence="4">
    <location>
        <begin position="152"/>
        <end position="400"/>
    </location>
</feature>
<dbReference type="PANTHER" id="PTHR43757:SF2">
    <property type="entry name" value="AMINOMETHYLTRANSFERASE, MITOCHONDRIAL"/>
    <property type="match status" value="1"/>
</dbReference>
<keyword evidence="8" id="KW-1185">Reference proteome</keyword>
<dbReference type="Gene3D" id="3.30.1360.120">
    <property type="entry name" value="Probable tRNA modification gtpase trme, domain 1"/>
    <property type="match status" value="1"/>
</dbReference>
<dbReference type="OrthoDB" id="5287468at2"/>
<protein>
    <submittedName>
        <fullName evidence="7">FAD-dependent oxidoreductase</fullName>
    </submittedName>
</protein>
<feature type="domain" description="GCVT N-terminal" evidence="3">
    <location>
        <begin position="571"/>
        <end position="839"/>
    </location>
</feature>
<sequence length="947" mass="100346">MIRRIPFRFDGREYRGHERDTLSSALLANGVRIVGRSFKYHRPRGIFGYGADEPNALFQLGDEPNCRGGLTPLTAGLDARGQNAWPSVGFDLGAVAGLAAPLLPAGFYYKTFMAPRRLWPLYEGLIRRAAGLGRAPRAPDPHRYDTRHAHVEVLVVGGGPAGIAAAMAAAAPGRRVMLVDDGARLGLMAGDPDARIGGQPAADWLAAREAELAAMPDVTLLRRATAYAVSDSGRVDVIQHLDGGGARQCRWVLHAGRIILATGAQERPLVFADNDRPGVMLASAARAYATRHAALPGRRAVIFTGDDGAYGTALALQAAGVEIEAVVDPRPHAGPLAEAARTAGIRCLPGQVVVKALGARGVKGCLARPIEGGAMRRLNADTLLVSGGFTPNLQLFTQAGGRTGFDEGSGAFLPVAGSTAVECVGGCAGAVSLAEALAHSLPPDAMPAVEEAIPAPPSTLSVMPKPRGLRGKRFIDLHNDVTVEDLNLAVREGFGHIEQVKRYTTLGMGTDQGRTSGLIGAGHAAGQMGRALADVGVTRPRPPVSPVTFGALAGGHVGPNMAPSRVTPIQPWHDANGARMAQVGSWRRPQLYPRAHETDQQAIDREVLNTRTAVGIVDVSTLGKFDLRGRDVPELLNRVYVNAWSNLPVGRCRYGVMLREDGMVLDDGTTSRLGENHYVMTVTTGNAERVQAHLDRLLQLAWPELDVRLTPVTEQWAAIGIAGPRAREVLAALAEFDVSDAALPYMALAQGQVVGIPARVFRISFSGERAYEVNVPAQHGQALWEAAMAAGAQHGIMPYGTEAMLTMRAEKGFFMPGFEADGRTTLDDLGLGRMMSRKKGCVGQAALRRPAFAAPDRKQMVGLLTLDAAQPMPRGAQIVADGPSIGHITAGLYSATLERWIALALVEGGRARMGETLTATAPMAGQSVPVRVVDPVFLDPEGERLRG</sequence>
<evidence type="ECO:0000259" key="5">
    <source>
        <dbReference type="Pfam" id="PF08669"/>
    </source>
</evidence>
<organism evidence="7 8">
    <name type="scientific">Rhodovarius crocodyli</name>
    <dbReference type="NCBI Taxonomy" id="1979269"/>
    <lineage>
        <taxon>Bacteria</taxon>
        <taxon>Pseudomonadati</taxon>
        <taxon>Pseudomonadota</taxon>
        <taxon>Alphaproteobacteria</taxon>
        <taxon>Acetobacterales</taxon>
        <taxon>Roseomonadaceae</taxon>
        <taxon>Rhodovarius</taxon>
    </lineage>
</organism>
<gene>
    <name evidence="7" type="ORF">EOD42_00350</name>
</gene>
<dbReference type="SUPFAM" id="SSF101790">
    <property type="entry name" value="Aminomethyltransferase beta-barrel domain"/>
    <property type="match status" value="1"/>
</dbReference>